<evidence type="ECO:0000313" key="2">
    <source>
        <dbReference type="EMBL" id="KAG0455395.1"/>
    </source>
</evidence>
<reference evidence="2 3" key="1">
    <citation type="journal article" date="2020" name="Nat. Food">
        <title>A phased Vanilla planifolia genome enables genetic improvement of flavour and production.</title>
        <authorList>
            <person name="Hasing T."/>
            <person name="Tang H."/>
            <person name="Brym M."/>
            <person name="Khazi F."/>
            <person name="Huang T."/>
            <person name="Chambers A.H."/>
        </authorList>
    </citation>
    <scope>NUCLEOTIDE SEQUENCE [LARGE SCALE GENOMIC DNA]</scope>
    <source>
        <tissue evidence="2">Leaf</tissue>
    </source>
</reference>
<feature type="compositionally biased region" description="Basic and acidic residues" evidence="1">
    <location>
        <begin position="505"/>
        <end position="514"/>
    </location>
</feature>
<feature type="compositionally biased region" description="Basic and acidic residues" evidence="1">
    <location>
        <begin position="250"/>
        <end position="267"/>
    </location>
</feature>
<comment type="caution">
    <text evidence="2">The sequence shown here is derived from an EMBL/GenBank/DDBJ whole genome shotgun (WGS) entry which is preliminary data.</text>
</comment>
<feature type="compositionally biased region" description="Polar residues" evidence="1">
    <location>
        <begin position="414"/>
        <end position="424"/>
    </location>
</feature>
<feature type="compositionally biased region" description="Basic and acidic residues" evidence="1">
    <location>
        <begin position="132"/>
        <end position="144"/>
    </location>
</feature>
<dbReference type="AlphaFoldDB" id="A0A835UBR9"/>
<dbReference type="Pfam" id="PF06273">
    <property type="entry name" value="eIF-4B"/>
    <property type="match status" value="1"/>
</dbReference>
<dbReference type="OrthoDB" id="5200at2759"/>
<feature type="compositionally biased region" description="Polar residues" evidence="1">
    <location>
        <begin position="63"/>
        <end position="72"/>
    </location>
</feature>
<feature type="compositionally biased region" description="Polar residues" evidence="1">
    <location>
        <begin position="465"/>
        <end position="487"/>
    </location>
</feature>
<proteinExistence type="predicted"/>
<keyword evidence="3" id="KW-1185">Reference proteome</keyword>
<feature type="compositionally biased region" description="Low complexity" evidence="1">
    <location>
        <begin position="312"/>
        <end position="329"/>
    </location>
</feature>
<dbReference type="GO" id="GO:0003743">
    <property type="term" value="F:translation initiation factor activity"/>
    <property type="evidence" value="ECO:0007669"/>
    <property type="project" value="InterPro"/>
</dbReference>
<feature type="region of interest" description="Disordered" evidence="1">
    <location>
        <begin position="1"/>
        <end position="158"/>
    </location>
</feature>
<organism evidence="2 3">
    <name type="scientific">Vanilla planifolia</name>
    <name type="common">Vanilla</name>
    <dbReference type="NCBI Taxonomy" id="51239"/>
    <lineage>
        <taxon>Eukaryota</taxon>
        <taxon>Viridiplantae</taxon>
        <taxon>Streptophyta</taxon>
        <taxon>Embryophyta</taxon>
        <taxon>Tracheophyta</taxon>
        <taxon>Spermatophyta</taxon>
        <taxon>Magnoliopsida</taxon>
        <taxon>Liliopsida</taxon>
        <taxon>Asparagales</taxon>
        <taxon>Orchidaceae</taxon>
        <taxon>Vanilloideae</taxon>
        <taxon>Vanilleae</taxon>
        <taxon>Vanilla</taxon>
    </lineage>
</organism>
<accession>A0A835UBR9</accession>
<dbReference type="Proteomes" id="UP000636800">
    <property type="component" value="Chromosome 13"/>
</dbReference>
<feature type="compositionally biased region" description="Basic and acidic residues" evidence="1">
    <location>
        <begin position="177"/>
        <end position="186"/>
    </location>
</feature>
<feature type="region of interest" description="Disordered" evidence="1">
    <location>
        <begin position="172"/>
        <end position="359"/>
    </location>
</feature>
<feature type="compositionally biased region" description="Basic and acidic residues" evidence="1">
    <location>
        <begin position="102"/>
        <end position="114"/>
    </location>
</feature>
<feature type="compositionally biased region" description="Basic and acidic residues" evidence="1">
    <location>
        <begin position="285"/>
        <end position="309"/>
    </location>
</feature>
<feature type="compositionally biased region" description="Basic and acidic residues" evidence="1">
    <location>
        <begin position="521"/>
        <end position="532"/>
    </location>
</feature>
<feature type="compositionally biased region" description="Basic and acidic residues" evidence="1">
    <location>
        <begin position="14"/>
        <end position="27"/>
    </location>
</feature>
<dbReference type="PANTHER" id="PTHR32091:SF20">
    <property type="entry name" value="EUKARYOTIC TRANSLATION INITIATION FACTOR 4B1"/>
    <property type="match status" value="1"/>
</dbReference>
<dbReference type="InterPro" id="IPR010433">
    <property type="entry name" value="EIF-4B_pln"/>
</dbReference>
<dbReference type="GO" id="GO:0003729">
    <property type="term" value="F:mRNA binding"/>
    <property type="evidence" value="ECO:0007669"/>
    <property type="project" value="TreeGrafter"/>
</dbReference>
<dbReference type="PANTHER" id="PTHR32091">
    <property type="entry name" value="EUKARYOTIC TRANSLATION INITIATION FACTOR 4B"/>
    <property type="match status" value="1"/>
</dbReference>
<feature type="region of interest" description="Disordered" evidence="1">
    <location>
        <begin position="408"/>
        <end position="430"/>
    </location>
</feature>
<sequence length="532" mass="58934">MSKPWSGAGAWALEAERAEAEERERAASEFSGAPTLLNEDAAQSFPSLKEASKKQKKKKAVSLTLSELNTGTYVGPGGARRQSAFEAKGLTSEEMFNLPTGPRERTAEEMEHSRLGGGFRSYGYSHGAPPRRRPEFGMDEESRRGPSSFKSSDIDLPSRADEVDNWALGKKFTPAMDHGRQERERYGSLGSGGSSKADEVSDWSLGKKSIAPPPAPSRHSGFGSEFREHSMTGADSVRWARGGGGSFSRNGERERPKLILDPPKRDSGAQVEIVRSRPSPFGAARPREEVLAEKGLDWRKMEAEIDVKKTARPSSSHSSRPSSAQSSRPETPVSQVSVEAAASKPRPKVNPFGDAKPREVLLEEKGMDWRKIDFELEHRGIDRPETDEEKLLREEIDHLKEKLAVVAESKVDSDSAQDSTEQANTLQEQLRQREKELQQLTQGLDDKIRFGQKASMDSRPGSGASRINFSADSLPSQSGAFESSRNVEFTERPRSRGMVDSWGRPADERQRSRDSGFLPSRNKDRSYSGERW</sequence>
<dbReference type="EMBL" id="JADCNL010000013">
    <property type="protein sequence ID" value="KAG0455395.1"/>
    <property type="molecule type" value="Genomic_DNA"/>
</dbReference>
<evidence type="ECO:0000256" key="1">
    <source>
        <dbReference type="SAM" id="MobiDB-lite"/>
    </source>
</evidence>
<gene>
    <name evidence="2" type="ORF">HPP92_024687</name>
</gene>
<evidence type="ECO:0000313" key="3">
    <source>
        <dbReference type="Proteomes" id="UP000636800"/>
    </source>
</evidence>
<feature type="region of interest" description="Disordered" evidence="1">
    <location>
        <begin position="443"/>
        <end position="532"/>
    </location>
</feature>
<name>A0A835UBR9_VANPL</name>
<protein>
    <submittedName>
        <fullName evidence="2">Uncharacterized protein</fullName>
    </submittedName>
</protein>